<evidence type="ECO:0000256" key="8">
    <source>
        <dbReference type="PIRSR" id="PIRSR630616-1"/>
    </source>
</evidence>
<proteinExistence type="predicted"/>
<dbReference type="PROSITE" id="PS00108">
    <property type="entry name" value="PROTEIN_KINASE_ST"/>
    <property type="match status" value="1"/>
</dbReference>
<evidence type="ECO:0000256" key="9">
    <source>
        <dbReference type="PIRSR" id="PIRSR630616-2"/>
    </source>
</evidence>
<dbReference type="VEuPathDB" id="VectorBase:ISCP_036304"/>
<evidence type="ECO:0000256" key="7">
    <source>
        <dbReference type="ARBA" id="ARBA00048679"/>
    </source>
</evidence>
<keyword evidence="3 9" id="KW-0547">Nucleotide-binding</keyword>
<keyword evidence="4 12" id="KW-0418">Kinase</keyword>
<evidence type="ECO:0000313" key="12">
    <source>
        <dbReference type="EMBL" id="EEC00866.1"/>
    </source>
</evidence>
<sequence length="133" mass="15466">YCHANKVIHRDIKPENLLLGFNGELKMADFGWSVHAPSSRRRTICGTVDYMPPEMIGCCVYDEKVDIWTLGVLTYEFLVGKPPFESTTLRETHRRICAIDIKFPDFVCEPARDLITKVNAWRSDPERYCHRFV</sequence>
<dbReference type="Gene3D" id="1.10.510.10">
    <property type="entry name" value="Transferase(Phosphotransferase) domain 1"/>
    <property type="match status" value="1"/>
</dbReference>
<accession>B7P2P4</accession>
<keyword evidence="2" id="KW-0808">Transferase</keyword>
<dbReference type="VEuPathDB" id="VectorBase:ISCW024081"/>
<dbReference type="VEuPathDB" id="VectorBase:ISCI024081"/>
<reference evidence="12 14" key="1">
    <citation type="submission" date="2008-03" db="EMBL/GenBank/DDBJ databases">
        <title>Annotation of Ixodes scapularis.</title>
        <authorList>
            <consortium name="Ixodes scapularis Genome Project Consortium"/>
            <person name="Caler E."/>
            <person name="Hannick L.I."/>
            <person name="Bidwell S."/>
            <person name="Joardar V."/>
            <person name="Thiagarajan M."/>
            <person name="Amedeo P."/>
            <person name="Galinsky K.J."/>
            <person name="Schobel S."/>
            <person name="Inman J."/>
            <person name="Hostetler J."/>
            <person name="Miller J."/>
            <person name="Hammond M."/>
            <person name="Megy K."/>
            <person name="Lawson D."/>
            <person name="Kodira C."/>
            <person name="Sutton G."/>
            <person name="Meyer J."/>
            <person name="Hill C.A."/>
            <person name="Birren B."/>
            <person name="Nene V."/>
            <person name="Collins F."/>
            <person name="Alarcon-Chaidez F."/>
            <person name="Wikel S."/>
            <person name="Strausberg R."/>
        </authorList>
    </citation>
    <scope>NUCLEOTIDE SEQUENCE [LARGE SCALE GENOMIC DNA]</scope>
    <source>
        <strain evidence="14">Wikel</strain>
        <strain evidence="12">Wikel colony</strain>
    </source>
</reference>
<feature type="domain" description="Protein kinase" evidence="11">
    <location>
        <begin position="1"/>
        <end position="133"/>
    </location>
</feature>
<dbReference type="InterPro" id="IPR008271">
    <property type="entry name" value="Ser/Thr_kinase_AS"/>
</dbReference>
<dbReference type="InterPro" id="IPR011009">
    <property type="entry name" value="Kinase-like_dom_sf"/>
</dbReference>
<dbReference type="PaxDb" id="6945-B7P2P4"/>
<feature type="binding site" evidence="9">
    <location>
        <position position="29"/>
    </location>
    <ligand>
        <name>ATP</name>
        <dbReference type="ChEBI" id="CHEBI:30616"/>
    </ligand>
</feature>
<dbReference type="EMBL" id="DS623534">
    <property type="protein sequence ID" value="EEC00866.1"/>
    <property type="molecule type" value="Genomic_DNA"/>
</dbReference>
<comment type="catalytic activity">
    <reaction evidence="6">
        <text>L-threonyl-[protein] + ATP = O-phospho-L-threonyl-[protein] + ADP + H(+)</text>
        <dbReference type="Rhea" id="RHEA:46608"/>
        <dbReference type="Rhea" id="RHEA-COMP:11060"/>
        <dbReference type="Rhea" id="RHEA-COMP:11605"/>
        <dbReference type="ChEBI" id="CHEBI:15378"/>
        <dbReference type="ChEBI" id="CHEBI:30013"/>
        <dbReference type="ChEBI" id="CHEBI:30616"/>
        <dbReference type="ChEBI" id="CHEBI:61977"/>
        <dbReference type="ChEBI" id="CHEBI:456216"/>
        <dbReference type="EC" id="2.7.11.1"/>
    </reaction>
</comment>
<evidence type="ECO:0000256" key="3">
    <source>
        <dbReference type="ARBA" id="ARBA00022741"/>
    </source>
</evidence>
<evidence type="ECO:0000256" key="2">
    <source>
        <dbReference type="ARBA" id="ARBA00022679"/>
    </source>
</evidence>
<dbReference type="PROSITE" id="PS50011">
    <property type="entry name" value="PROTEIN_KINASE_DOM"/>
    <property type="match status" value="1"/>
</dbReference>
<organism>
    <name type="scientific">Ixodes scapularis</name>
    <name type="common">Black-legged tick</name>
    <name type="synonym">Deer tick</name>
    <dbReference type="NCBI Taxonomy" id="6945"/>
    <lineage>
        <taxon>Eukaryota</taxon>
        <taxon>Metazoa</taxon>
        <taxon>Ecdysozoa</taxon>
        <taxon>Arthropoda</taxon>
        <taxon>Chelicerata</taxon>
        <taxon>Arachnida</taxon>
        <taxon>Acari</taxon>
        <taxon>Parasitiformes</taxon>
        <taxon>Ixodida</taxon>
        <taxon>Ixodoidea</taxon>
        <taxon>Ixodidae</taxon>
        <taxon>Ixodinae</taxon>
        <taxon>Ixodes</taxon>
    </lineage>
</organism>
<dbReference type="InterPro" id="IPR030616">
    <property type="entry name" value="Aur-like"/>
</dbReference>
<dbReference type="SMART" id="SM00220">
    <property type="entry name" value="S_TKc"/>
    <property type="match status" value="1"/>
</dbReference>
<dbReference type="SUPFAM" id="SSF56112">
    <property type="entry name" value="Protein kinase-like (PK-like)"/>
    <property type="match status" value="1"/>
</dbReference>
<dbReference type="InterPro" id="IPR000719">
    <property type="entry name" value="Prot_kinase_dom"/>
</dbReference>
<evidence type="ECO:0000313" key="13">
    <source>
        <dbReference type="EnsemblMetazoa" id="ISCW024081-PA"/>
    </source>
</evidence>
<keyword evidence="14" id="KW-1185">Reference proteome</keyword>
<comment type="catalytic activity">
    <reaction evidence="7">
        <text>L-seryl-[protein] + ATP = O-phospho-L-seryl-[protein] + ADP + H(+)</text>
        <dbReference type="Rhea" id="RHEA:17989"/>
        <dbReference type="Rhea" id="RHEA-COMP:9863"/>
        <dbReference type="Rhea" id="RHEA-COMP:11604"/>
        <dbReference type="ChEBI" id="CHEBI:15378"/>
        <dbReference type="ChEBI" id="CHEBI:29999"/>
        <dbReference type="ChEBI" id="CHEBI:30616"/>
        <dbReference type="ChEBI" id="CHEBI:83421"/>
        <dbReference type="ChEBI" id="CHEBI:456216"/>
        <dbReference type="EC" id="2.7.11.1"/>
    </reaction>
</comment>
<dbReference type="EnsemblMetazoa" id="ISCW024081-RA">
    <property type="protein sequence ID" value="ISCW024081-PA"/>
    <property type="gene ID" value="ISCW024081"/>
</dbReference>
<evidence type="ECO:0000313" key="14">
    <source>
        <dbReference type="Proteomes" id="UP000001555"/>
    </source>
</evidence>
<reference evidence="13" key="2">
    <citation type="submission" date="2020-05" db="UniProtKB">
        <authorList>
            <consortium name="EnsemblMetazoa"/>
        </authorList>
    </citation>
    <scope>IDENTIFICATION</scope>
    <source>
        <strain evidence="13">wikel</strain>
    </source>
</reference>
<dbReference type="STRING" id="6945.B7P2P4"/>
<dbReference type="AlphaFoldDB" id="B7P2P4"/>
<feature type="non-terminal residue" evidence="12">
    <location>
        <position position="133"/>
    </location>
</feature>
<name>B7P2P4_IXOSC</name>
<dbReference type="GO" id="GO:0004674">
    <property type="term" value="F:protein serine/threonine kinase activity"/>
    <property type="evidence" value="ECO:0007669"/>
    <property type="project" value="UniProtKB-KW"/>
</dbReference>
<evidence type="ECO:0000256" key="5">
    <source>
        <dbReference type="ARBA" id="ARBA00022840"/>
    </source>
</evidence>
<evidence type="ECO:0000259" key="11">
    <source>
        <dbReference type="PROSITE" id="PS50011"/>
    </source>
</evidence>
<dbReference type="FunFam" id="1.10.510.10:FF:002042">
    <property type="match status" value="1"/>
</dbReference>
<feature type="non-terminal residue" evidence="12">
    <location>
        <position position="1"/>
    </location>
</feature>
<dbReference type="PANTHER" id="PTHR24350">
    <property type="entry name" value="SERINE/THREONINE-PROTEIN KINASE IAL-RELATED"/>
    <property type="match status" value="1"/>
</dbReference>
<protein>
    <submittedName>
        <fullName evidence="12 13">Serine/threonine protein kinase Aurora-2, putative</fullName>
    </submittedName>
</protein>
<keyword evidence="5 9" id="KW-0067">ATP-binding</keyword>
<dbReference type="Pfam" id="PF00069">
    <property type="entry name" value="Pkinase"/>
    <property type="match status" value="1"/>
</dbReference>
<gene>
    <name evidence="12" type="ORF">IscW_ISCW024081</name>
</gene>
<evidence type="ECO:0000256" key="4">
    <source>
        <dbReference type="ARBA" id="ARBA00022777"/>
    </source>
</evidence>
<dbReference type="EMBL" id="ABJB010133962">
    <property type="status" value="NOT_ANNOTATED_CDS"/>
    <property type="molecule type" value="Genomic_DNA"/>
</dbReference>
<dbReference type="Proteomes" id="UP000001555">
    <property type="component" value="Unassembled WGS sequence"/>
</dbReference>
<dbReference type="HOGENOM" id="CLU_000288_63_0_1"/>
<evidence type="ECO:0000256" key="6">
    <source>
        <dbReference type="ARBA" id="ARBA00047899"/>
    </source>
</evidence>
<feature type="active site" description="Proton acceptor" evidence="8">
    <location>
        <position position="11"/>
    </location>
</feature>
<dbReference type="GO" id="GO:0005524">
    <property type="term" value="F:ATP binding"/>
    <property type="evidence" value="ECO:0007669"/>
    <property type="project" value="UniProtKB-KW"/>
</dbReference>
<dbReference type="OrthoDB" id="377346at2759"/>
<evidence type="ECO:0000256" key="10">
    <source>
        <dbReference type="PIRSR" id="PIRSR630616-3"/>
    </source>
</evidence>
<feature type="binding site" evidence="9">
    <location>
        <begin position="15"/>
        <end position="16"/>
    </location>
    <ligand>
        <name>ATP</name>
        <dbReference type="ChEBI" id="CHEBI:30616"/>
    </ligand>
</feature>
<evidence type="ECO:0000256" key="1">
    <source>
        <dbReference type="ARBA" id="ARBA00022527"/>
    </source>
</evidence>
<keyword evidence="1 12" id="KW-0723">Serine/threonine-protein kinase</keyword>
<feature type="cross-link" description="Glycyl lysine isopeptide (Lys-Gly) (interchain with G-Cter in SUMO2)" evidence="10">
    <location>
        <position position="13"/>
    </location>
</feature>